<reference evidence="1 2" key="1">
    <citation type="journal article" date="2014" name="Syst. Appl. Microbiol.">
        <title>Genomic insights into the taxonomic status of the three subspecies of Bacillus subtilis.</title>
        <authorList>
            <person name="Yi H."/>
            <person name="Chun J."/>
            <person name="Cha C.J."/>
        </authorList>
    </citation>
    <scope>NUCLEOTIDE SEQUENCE [LARGE SCALE GENOMIC DNA]</scope>
    <source>
        <strain evidence="1 2">KCTC 13429</strain>
    </source>
</reference>
<dbReference type="Proteomes" id="UP000011182">
    <property type="component" value="Unassembled WGS sequence"/>
</dbReference>
<evidence type="ECO:0000313" key="2">
    <source>
        <dbReference type="Proteomes" id="UP000011182"/>
    </source>
</evidence>
<proteinExistence type="predicted"/>
<comment type="caution">
    <text evidence="1">The sequence shown here is derived from an EMBL/GenBank/DDBJ whole genome shotgun (WGS) entry which is preliminary data.</text>
</comment>
<dbReference type="AlphaFoldDB" id="A0A9W5PD21"/>
<evidence type="ECO:0000313" key="1">
    <source>
        <dbReference type="EMBL" id="ELS61339.1"/>
    </source>
</evidence>
<accession>A0A9W5PD21</accession>
<keyword evidence="2" id="KW-1185">Reference proteome</keyword>
<gene>
    <name evidence="1" type="ORF">BSI_17080</name>
</gene>
<protein>
    <submittedName>
        <fullName evidence="1">Uncharacterized protein</fullName>
    </submittedName>
</protein>
<dbReference type="EMBL" id="AMXN01000003">
    <property type="protein sequence ID" value="ELS61339.1"/>
    <property type="molecule type" value="Genomic_DNA"/>
</dbReference>
<name>A0A9W5PD21_9BACI</name>
<organism evidence="1 2">
    <name type="scientific">Bacillus inaquosorum KCTC 13429</name>
    <dbReference type="NCBI Taxonomy" id="1236548"/>
    <lineage>
        <taxon>Bacteria</taxon>
        <taxon>Bacillati</taxon>
        <taxon>Bacillota</taxon>
        <taxon>Bacilli</taxon>
        <taxon>Bacillales</taxon>
        <taxon>Bacillaceae</taxon>
        <taxon>Bacillus</taxon>
    </lineage>
</organism>
<sequence>MTAYIPFNSSYTLEKNSRSERLFFVPEYLVHIWMTKYDGLRKGFAEC</sequence>